<comment type="caution">
    <text evidence="5">The sequence shown here is derived from an EMBL/GenBank/DDBJ whole genome shotgun (WGS) entry which is preliminary data.</text>
</comment>
<feature type="coiled-coil region" evidence="4">
    <location>
        <begin position="141"/>
        <end position="173"/>
    </location>
</feature>
<dbReference type="Proteomes" id="UP000327013">
    <property type="component" value="Unassembled WGS sequence"/>
</dbReference>
<keyword evidence="3" id="KW-0496">Mitochondrion</keyword>
<dbReference type="GO" id="GO:0005739">
    <property type="term" value="C:mitochondrion"/>
    <property type="evidence" value="ECO:0007669"/>
    <property type="project" value="UniProtKB-SubCell"/>
</dbReference>
<proteinExistence type="inferred from homology"/>
<dbReference type="AlphaFoldDB" id="A0A5N6L389"/>
<dbReference type="Pfam" id="PF08583">
    <property type="entry name" value="Cmc1"/>
    <property type="match status" value="1"/>
</dbReference>
<evidence type="ECO:0000256" key="3">
    <source>
        <dbReference type="RuleBase" id="RU364104"/>
    </source>
</evidence>
<comment type="similarity">
    <text evidence="1 3">Belongs to the CMC family.</text>
</comment>
<keyword evidence="4" id="KW-0175">Coiled coil</keyword>
<evidence type="ECO:0000256" key="4">
    <source>
        <dbReference type="SAM" id="Coils"/>
    </source>
</evidence>
<gene>
    <name evidence="5" type="ORF">FH972_026016</name>
</gene>
<name>A0A5N6L389_9ROSI</name>
<dbReference type="OrthoDB" id="532630at2759"/>
<evidence type="ECO:0000313" key="5">
    <source>
        <dbReference type="EMBL" id="KAB8621907.1"/>
    </source>
</evidence>
<evidence type="ECO:0000256" key="2">
    <source>
        <dbReference type="ARBA" id="ARBA00023157"/>
    </source>
</evidence>
<dbReference type="EMBL" id="VIBQ01000075">
    <property type="protein sequence ID" value="KAB8621907.1"/>
    <property type="molecule type" value="Genomic_DNA"/>
</dbReference>
<evidence type="ECO:0000256" key="1">
    <source>
        <dbReference type="ARBA" id="ARBA00007347"/>
    </source>
</evidence>
<keyword evidence="6" id="KW-1185">Reference proteome</keyword>
<protein>
    <recommendedName>
        <fullName evidence="3">COX assembly mitochondrial protein</fullName>
    </recommendedName>
</protein>
<accession>A0A5N6L389</accession>
<dbReference type="InterPro" id="IPR013892">
    <property type="entry name" value="Cyt_c_biogenesis_Cmc1-like"/>
</dbReference>
<keyword evidence="2" id="KW-1015">Disulfide bond</keyword>
<organism evidence="5 6">
    <name type="scientific">Carpinus fangiana</name>
    <dbReference type="NCBI Taxonomy" id="176857"/>
    <lineage>
        <taxon>Eukaryota</taxon>
        <taxon>Viridiplantae</taxon>
        <taxon>Streptophyta</taxon>
        <taxon>Embryophyta</taxon>
        <taxon>Tracheophyta</taxon>
        <taxon>Spermatophyta</taxon>
        <taxon>Magnoliopsida</taxon>
        <taxon>eudicotyledons</taxon>
        <taxon>Gunneridae</taxon>
        <taxon>Pentapetalae</taxon>
        <taxon>rosids</taxon>
        <taxon>fabids</taxon>
        <taxon>Fagales</taxon>
        <taxon>Betulaceae</taxon>
        <taxon>Carpinus</taxon>
    </lineage>
</organism>
<comment type="subcellular location">
    <subcellularLocation>
        <location evidence="3">Mitochondrion</location>
    </subcellularLocation>
</comment>
<reference evidence="5 6" key="1">
    <citation type="submission" date="2019-06" db="EMBL/GenBank/DDBJ databases">
        <title>A chromosomal-level reference genome of Carpinus fangiana (Coryloideae, Betulaceae).</title>
        <authorList>
            <person name="Yang X."/>
            <person name="Wang Z."/>
            <person name="Zhang L."/>
            <person name="Hao G."/>
            <person name="Liu J."/>
            <person name="Yang Y."/>
        </authorList>
    </citation>
    <scope>NUCLEOTIDE SEQUENCE [LARGE SCALE GENOMIC DNA]</scope>
    <source>
        <strain evidence="5">Cfa_2016G</strain>
        <tissue evidence="5">Leaf</tissue>
    </source>
</reference>
<evidence type="ECO:0000313" key="6">
    <source>
        <dbReference type="Proteomes" id="UP000327013"/>
    </source>
</evidence>
<sequence>MHVLLPSTSPYRSVKLCIASGGRLIPSSNRPNSFLALCSRSHRDPVFDTLLSSGRRLVLCHGRLEAWCIQPEHISFHAARLKPQLTTAIMHPHLHTKDNTSGPAVGCEDVMTALDECHARGFLWSSMGMCNDAKHKVNMCLRAARLERQAINREKARQERARMKALFDEIDQNS</sequence>